<dbReference type="AlphaFoldDB" id="A0A6J6SEM8"/>
<dbReference type="InterPro" id="IPR038658">
    <property type="entry name" value="SsgB_sf"/>
</dbReference>
<dbReference type="GO" id="GO:0051301">
    <property type="term" value="P:cell division"/>
    <property type="evidence" value="ECO:0007669"/>
    <property type="project" value="UniProtKB-KW"/>
</dbReference>
<gene>
    <name evidence="3" type="ORF">UFOPK2579_02715</name>
</gene>
<accession>A0A6J6SEM8</accession>
<dbReference type="Gene3D" id="2.30.31.20">
    <property type="entry name" value="Sporulation-specific cell division protein SsgB"/>
    <property type="match status" value="1"/>
</dbReference>
<dbReference type="EMBL" id="CAEZXR010000435">
    <property type="protein sequence ID" value="CAB4733324.1"/>
    <property type="molecule type" value="Genomic_DNA"/>
</dbReference>
<keyword evidence="2" id="KW-0131">Cell cycle</keyword>
<dbReference type="InterPro" id="IPR006776">
    <property type="entry name" value="SsgB"/>
</dbReference>
<protein>
    <submittedName>
        <fullName evidence="3">Unannotated protein</fullName>
    </submittedName>
</protein>
<reference evidence="3" key="1">
    <citation type="submission" date="2020-05" db="EMBL/GenBank/DDBJ databases">
        <authorList>
            <person name="Chiriac C."/>
            <person name="Salcher M."/>
            <person name="Ghai R."/>
            <person name="Kavagutti S V."/>
        </authorList>
    </citation>
    <scope>NUCLEOTIDE SEQUENCE</scope>
</reference>
<name>A0A6J6SEM8_9ZZZZ</name>
<proteinExistence type="predicted"/>
<dbReference type="Pfam" id="PF04686">
    <property type="entry name" value="SsgA"/>
    <property type="match status" value="1"/>
</dbReference>
<keyword evidence="1" id="KW-0132">Cell division</keyword>
<evidence type="ECO:0000256" key="2">
    <source>
        <dbReference type="ARBA" id="ARBA00023306"/>
    </source>
</evidence>
<evidence type="ECO:0000256" key="1">
    <source>
        <dbReference type="ARBA" id="ARBA00022618"/>
    </source>
</evidence>
<evidence type="ECO:0000313" key="3">
    <source>
        <dbReference type="EMBL" id="CAB4733324.1"/>
    </source>
</evidence>
<sequence length="148" mass="15754">MTHLPEPQPVTHYLLVHTLMGGVPVEQSDGTAVPATLCYDVRDPYAVALTFRPAEGPVRWLLAREMLVRGLAGPAGVGAVRVWPALDAQLHPSVVIDLRSPDGRLSVRVSAPAVERFLARTIAIVPIGDEGLHLDAELAALLGTSDAE</sequence>
<organism evidence="3">
    <name type="scientific">freshwater metagenome</name>
    <dbReference type="NCBI Taxonomy" id="449393"/>
    <lineage>
        <taxon>unclassified sequences</taxon>
        <taxon>metagenomes</taxon>
        <taxon>ecological metagenomes</taxon>
    </lineage>
</organism>